<reference evidence="7 8" key="1">
    <citation type="submission" date="2023-07" db="EMBL/GenBank/DDBJ databases">
        <title>Sorghum-associated microbial communities from plants grown in Nebraska, USA.</title>
        <authorList>
            <person name="Schachtman D."/>
        </authorList>
    </citation>
    <scope>NUCLEOTIDE SEQUENCE [LARGE SCALE GENOMIC DNA]</scope>
    <source>
        <strain evidence="7 8">584</strain>
    </source>
</reference>
<keyword evidence="4" id="KW-0521">NADP</keyword>
<comment type="caution">
    <text evidence="7">The sequence shown here is derived from an EMBL/GenBank/DDBJ whole genome shotgun (WGS) entry which is preliminary data.</text>
</comment>
<dbReference type="Gene3D" id="3.40.50.720">
    <property type="entry name" value="NAD(P)-binding Rossmann-like Domain"/>
    <property type="match status" value="1"/>
</dbReference>
<evidence type="ECO:0000256" key="2">
    <source>
        <dbReference type="ARBA" id="ARBA00011881"/>
    </source>
</evidence>
<protein>
    <submittedName>
        <fullName evidence="7">NADPH:quinone reductase-like Zn-dependent oxidoreductase</fullName>
    </submittedName>
</protein>
<feature type="domain" description="Enoyl reductase (ER)" evidence="6">
    <location>
        <begin position="14"/>
        <end position="329"/>
    </location>
</feature>
<accession>A0ABU1JZB9</accession>
<evidence type="ECO:0000256" key="1">
    <source>
        <dbReference type="ARBA" id="ARBA00004496"/>
    </source>
</evidence>
<name>A0ABU1JZB9_9PROT</name>
<dbReference type="PROSITE" id="PS01162">
    <property type="entry name" value="QOR_ZETA_CRYSTAL"/>
    <property type="match status" value="1"/>
</dbReference>
<keyword evidence="8" id="KW-1185">Reference proteome</keyword>
<dbReference type="RefSeq" id="WP_309801387.1">
    <property type="nucleotide sequence ID" value="NZ_JAVDPW010000015.1"/>
</dbReference>
<dbReference type="Pfam" id="PF08240">
    <property type="entry name" value="ADH_N"/>
    <property type="match status" value="1"/>
</dbReference>
<dbReference type="PANTHER" id="PTHR44154">
    <property type="entry name" value="QUINONE OXIDOREDUCTASE"/>
    <property type="match status" value="1"/>
</dbReference>
<evidence type="ECO:0000256" key="4">
    <source>
        <dbReference type="ARBA" id="ARBA00022857"/>
    </source>
</evidence>
<dbReference type="Pfam" id="PF13602">
    <property type="entry name" value="ADH_zinc_N_2"/>
    <property type="match status" value="1"/>
</dbReference>
<evidence type="ECO:0000313" key="8">
    <source>
        <dbReference type="Proteomes" id="UP001262410"/>
    </source>
</evidence>
<keyword evidence="3" id="KW-0963">Cytoplasm</keyword>
<gene>
    <name evidence="7" type="ORF">E9232_006525</name>
</gene>
<sequence>MTDIPSMRALVLDRPDAPFRLAELARPVPAAGQVLVRIAASGVNPLDLKIRAGAAAHARHPLPGILGIDLAGTVAAVGPGVAGFRPGDEVYGMTGGVGGHQGSLAEYAAVDAALLAPKPASLTMREAAALPLVVITAWEGLVDRAAVRAGQDVLVQGGAGGVGHVAVQIARAFGARVFATASAGQHDLVRRLGATPINHEAVTVEQYVAAHTAGRGFDLVYDTVGGPVLDASFQAVRRFGHVVSSLGWGSHALAPLSFRAATYSGVFTLLPLLTGEGRARHGEILRQAGALAEAGTLAPVLDPRRFTLDTAEAAHAAVAEGNTAGKVVVEVE</sequence>
<comment type="subcellular location">
    <subcellularLocation>
        <location evidence="1">Cytoplasm</location>
    </subcellularLocation>
</comment>
<comment type="subunit">
    <text evidence="2">Homotetramer.</text>
</comment>
<dbReference type="PANTHER" id="PTHR44154:SF1">
    <property type="entry name" value="QUINONE OXIDOREDUCTASE"/>
    <property type="match status" value="1"/>
</dbReference>
<evidence type="ECO:0000259" key="6">
    <source>
        <dbReference type="SMART" id="SM00829"/>
    </source>
</evidence>
<dbReference type="Gene3D" id="3.90.180.10">
    <property type="entry name" value="Medium-chain alcohol dehydrogenases, catalytic domain"/>
    <property type="match status" value="1"/>
</dbReference>
<dbReference type="InterPro" id="IPR051603">
    <property type="entry name" value="Zinc-ADH_QOR/CCCR"/>
</dbReference>
<evidence type="ECO:0000256" key="5">
    <source>
        <dbReference type="ARBA" id="ARBA00022884"/>
    </source>
</evidence>
<dbReference type="Proteomes" id="UP001262410">
    <property type="component" value="Unassembled WGS sequence"/>
</dbReference>
<dbReference type="SMART" id="SM00829">
    <property type="entry name" value="PKS_ER"/>
    <property type="match status" value="1"/>
</dbReference>
<evidence type="ECO:0000256" key="3">
    <source>
        <dbReference type="ARBA" id="ARBA00022490"/>
    </source>
</evidence>
<dbReference type="InterPro" id="IPR002364">
    <property type="entry name" value="Quin_OxRdtase/zeta-crystal_CS"/>
</dbReference>
<dbReference type="InterPro" id="IPR020843">
    <property type="entry name" value="ER"/>
</dbReference>
<dbReference type="SUPFAM" id="SSF50129">
    <property type="entry name" value="GroES-like"/>
    <property type="match status" value="1"/>
</dbReference>
<dbReference type="EMBL" id="JAVDPW010000015">
    <property type="protein sequence ID" value="MDR6293971.1"/>
    <property type="molecule type" value="Genomic_DNA"/>
</dbReference>
<dbReference type="InterPro" id="IPR036291">
    <property type="entry name" value="NAD(P)-bd_dom_sf"/>
</dbReference>
<keyword evidence="5" id="KW-0694">RNA-binding</keyword>
<organism evidence="7 8">
    <name type="scientific">Inquilinus ginsengisoli</name>
    <dbReference type="NCBI Taxonomy" id="363840"/>
    <lineage>
        <taxon>Bacteria</taxon>
        <taxon>Pseudomonadati</taxon>
        <taxon>Pseudomonadota</taxon>
        <taxon>Alphaproteobacteria</taxon>
        <taxon>Rhodospirillales</taxon>
        <taxon>Rhodospirillaceae</taxon>
        <taxon>Inquilinus</taxon>
    </lineage>
</organism>
<dbReference type="CDD" id="cd08272">
    <property type="entry name" value="MDR6"/>
    <property type="match status" value="1"/>
</dbReference>
<dbReference type="SUPFAM" id="SSF51735">
    <property type="entry name" value="NAD(P)-binding Rossmann-fold domains"/>
    <property type="match status" value="1"/>
</dbReference>
<proteinExistence type="predicted"/>
<dbReference type="InterPro" id="IPR011032">
    <property type="entry name" value="GroES-like_sf"/>
</dbReference>
<dbReference type="InterPro" id="IPR013154">
    <property type="entry name" value="ADH-like_N"/>
</dbReference>
<evidence type="ECO:0000313" key="7">
    <source>
        <dbReference type="EMBL" id="MDR6293971.1"/>
    </source>
</evidence>